<protein>
    <submittedName>
        <fullName evidence="1">Uncharacterized protein</fullName>
    </submittedName>
</protein>
<comment type="caution">
    <text evidence="1">The sequence shown here is derived from an EMBL/GenBank/DDBJ whole genome shotgun (WGS) entry which is preliminary data.</text>
</comment>
<organism evidence="1 2">
    <name type="scientific">Smallanthus sonchifolius</name>
    <dbReference type="NCBI Taxonomy" id="185202"/>
    <lineage>
        <taxon>Eukaryota</taxon>
        <taxon>Viridiplantae</taxon>
        <taxon>Streptophyta</taxon>
        <taxon>Embryophyta</taxon>
        <taxon>Tracheophyta</taxon>
        <taxon>Spermatophyta</taxon>
        <taxon>Magnoliopsida</taxon>
        <taxon>eudicotyledons</taxon>
        <taxon>Gunneridae</taxon>
        <taxon>Pentapetalae</taxon>
        <taxon>asterids</taxon>
        <taxon>campanulids</taxon>
        <taxon>Asterales</taxon>
        <taxon>Asteraceae</taxon>
        <taxon>Asteroideae</taxon>
        <taxon>Heliantheae alliance</taxon>
        <taxon>Millerieae</taxon>
        <taxon>Smallanthus</taxon>
    </lineage>
</organism>
<evidence type="ECO:0000313" key="1">
    <source>
        <dbReference type="EMBL" id="KAI3801083.1"/>
    </source>
</evidence>
<gene>
    <name evidence="1" type="ORF">L1987_29184</name>
</gene>
<evidence type="ECO:0000313" key="2">
    <source>
        <dbReference type="Proteomes" id="UP001056120"/>
    </source>
</evidence>
<sequence length="146" mass="16701">MYAIFVAIKIGLVQVVVQMNEYATEIKIPVVISLTTIVVNFFATKWKLTHFDNIEHNHWKVIIYNVVCTFTETLFFCSILIMLASEGLPRFGFPIACAVVTLVQGPDVLRFVFNWFYKKLVDAMTSMIEKLSVLILRGQLPTNDHV</sequence>
<dbReference type="Proteomes" id="UP001056120">
    <property type="component" value="Linkage Group LG10"/>
</dbReference>
<dbReference type="EMBL" id="CM042027">
    <property type="protein sequence ID" value="KAI3801083.1"/>
    <property type="molecule type" value="Genomic_DNA"/>
</dbReference>
<reference evidence="1 2" key="2">
    <citation type="journal article" date="2022" name="Mol. Ecol. Resour.">
        <title>The genomes of chicory, endive, great burdock and yacon provide insights into Asteraceae paleo-polyploidization history and plant inulin production.</title>
        <authorList>
            <person name="Fan W."/>
            <person name="Wang S."/>
            <person name="Wang H."/>
            <person name="Wang A."/>
            <person name="Jiang F."/>
            <person name="Liu H."/>
            <person name="Zhao H."/>
            <person name="Xu D."/>
            <person name="Zhang Y."/>
        </authorList>
    </citation>
    <scope>NUCLEOTIDE SEQUENCE [LARGE SCALE GENOMIC DNA]</scope>
    <source>
        <strain evidence="2">cv. Yunnan</strain>
        <tissue evidence="1">Leaves</tissue>
    </source>
</reference>
<proteinExistence type="predicted"/>
<accession>A0ACB9HYN3</accession>
<keyword evidence="2" id="KW-1185">Reference proteome</keyword>
<reference evidence="2" key="1">
    <citation type="journal article" date="2022" name="Mol. Ecol. Resour.">
        <title>The genomes of chicory, endive, great burdock and yacon provide insights into Asteraceae palaeo-polyploidization history and plant inulin production.</title>
        <authorList>
            <person name="Fan W."/>
            <person name="Wang S."/>
            <person name="Wang H."/>
            <person name="Wang A."/>
            <person name="Jiang F."/>
            <person name="Liu H."/>
            <person name="Zhao H."/>
            <person name="Xu D."/>
            <person name="Zhang Y."/>
        </authorList>
    </citation>
    <scope>NUCLEOTIDE SEQUENCE [LARGE SCALE GENOMIC DNA]</scope>
    <source>
        <strain evidence="2">cv. Yunnan</strain>
    </source>
</reference>
<name>A0ACB9HYN3_9ASTR</name>